<reference evidence="2" key="1">
    <citation type="journal article" date="2017" name="Nat. Ecol. Evol.">
        <title>Genome expansion and lineage-specific genetic innovations in the forest pathogenic fungi Armillaria.</title>
        <authorList>
            <person name="Sipos G."/>
            <person name="Prasanna A.N."/>
            <person name="Walter M.C."/>
            <person name="O'Connor E."/>
            <person name="Balint B."/>
            <person name="Krizsan K."/>
            <person name="Kiss B."/>
            <person name="Hess J."/>
            <person name="Varga T."/>
            <person name="Slot J."/>
            <person name="Riley R."/>
            <person name="Boka B."/>
            <person name="Rigling D."/>
            <person name="Barry K."/>
            <person name="Lee J."/>
            <person name="Mihaltcheva S."/>
            <person name="LaButti K."/>
            <person name="Lipzen A."/>
            <person name="Waldron R."/>
            <person name="Moloney N.M."/>
            <person name="Sperisen C."/>
            <person name="Kredics L."/>
            <person name="Vagvoelgyi C."/>
            <person name="Patrignani A."/>
            <person name="Fitzpatrick D."/>
            <person name="Nagy I."/>
            <person name="Doyle S."/>
            <person name="Anderson J.B."/>
            <person name="Grigoriev I.V."/>
            <person name="Gueldener U."/>
            <person name="Muensterkoetter M."/>
            <person name="Nagy L.G."/>
        </authorList>
    </citation>
    <scope>NUCLEOTIDE SEQUENCE [LARGE SCALE GENOMIC DNA]</scope>
    <source>
        <strain evidence="2">Ar21-2</strain>
    </source>
</reference>
<keyword evidence="2" id="KW-1185">Reference proteome</keyword>
<name>A0A2H3DVH3_ARMGA</name>
<dbReference type="InParanoid" id="A0A2H3DVH3"/>
<organism evidence="1 2">
    <name type="scientific">Armillaria gallica</name>
    <name type="common">Bulbous honey fungus</name>
    <name type="synonym">Armillaria bulbosa</name>
    <dbReference type="NCBI Taxonomy" id="47427"/>
    <lineage>
        <taxon>Eukaryota</taxon>
        <taxon>Fungi</taxon>
        <taxon>Dikarya</taxon>
        <taxon>Basidiomycota</taxon>
        <taxon>Agaricomycotina</taxon>
        <taxon>Agaricomycetes</taxon>
        <taxon>Agaricomycetidae</taxon>
        <taxon>Agaricales</taxon>
        <taxon>Marasmiineae</taxon>
        <taxon>Physalacriaceae</taxon>
        <taxon>Armillaria</taxon>
    </lineage>
</organism>
<protein>
    <submittedName>
        <fullName evidence="1">Uncharacterized protein</fullName>
    </submittedName>
</protein>
<evidence type="ECO:0000313" key="1">
    <source>
        <dbReference type="EMBL" id="PBK93107.1"/>
    </source>
</evidence>
<gene>
    <name evidence="1" type="ORF">ARMGADRAFT_1063237</name>
</gene>
<dbReference type="EMBL" id="KZ293657">
    <property type="protein sequence ID" value="PBK93107.1"/>
    <property type="molecule type" value="Genomic_DNA"/>
</dbReference>
<dbReference type="Proteomes" id="UP000217790">
    <property type="component" value="Unassembled WGS sequence"/>
</dbReference>
<evidence type="ECO:0000313" key="2">
    <source>
        <dbReference type="Proteomes" id="UP000217790"/>
    </source>
</evidence>
<dbReference type="AlphaFoldDB" id="A0A2H3DVH3"/>
<sequence>MSAVDILIAKGILSRARESGASVEVDDASTSASDLPYSHISLRITPPQQLAPVVLNKELKLAVAGLTRLQRLAQEESEEKIVPYHTQSSPPYTTLRTSIYVATGNGDEEGVEPHILEVDFEPQK</sequence>
<proteinExistence type="predicted"/>
<accession>A0A2H3DVH3</accession>